<keyword evidence="14" id="KW-1185">Reference proteome</keyword>
<evidence type="ECO:0000256" key="10">
    <source>
        <dbReference type="SAM" id="Phobius"/>
    </source>
</evidence>
<dbReference type="SMART" id="SM00387">
    <property type="entry name" value="HATPase_c"/>
    <property type="match status" value="1"/>
</dbReference>
<dbReference type="InterPro" id="IPR004358">
    <property type="entry name" value="Sig_transdc_His_kin-like_C"/>
</dbReference>
<dbReference type="InterPro" id="IPR036890">
    <property type="entry name" value="HATPase_C_sf"/>
</dbReference>
<dbReference type="CDD" id="cd06225">
    <property type="entry name" value="HAMP"/>
    <property type="match status" value="1"/>
</dbReference>
<dbReference type="EMBL" id="JAYFUL010000019">
    <property type="protein sequence ID" value="MEA5258666.1"/>
    <property type="molecule type" value="Genomic_DNA"/>
</dbReference>
<organism evidence="13 14">
    <name type="scientific">Arcicella aquatica</name>
    <dbReference type="NCBI Taxonomy" id="217141"/>
    <lineage>
        <taxon>Bacteria</taxon>
        <taxon>Pseudomonadati</taxon>
        <taxon>Bacteroidota</taxon>
        <taxon>Cytophagia</taxon>
        <taxon>Cytophagales</taxon>
        <taxon>Flectobacillaceae</taxon>
        <taxon>Arcicella</taxon>
    </lineage>
</organism>
<dbReference type="InterPro" id="IPR005467">
    <property type="entry name" value="His_kinase_dom"/>
</dbReference>
<dbReference type="InterPro" id="IPR050398">
    <property type="entry name" value="HssS/ArlS-like"/>
</dbReference>
<keyword evidence="6 10" id="KW-0812">Transmembrane</keyword>
<dbReference type="InterPro" id="IPR036097">
    <property type="entry name" value="HisK_dim/P_sf"/>
</dbReference>
<evidence type="ECO:0000256" key="5">
    <source>
        <dbReference type="ARBA" id="ARBA00022679"/>
    </source>
</evidence>
<comment type="subcellular location">
    <subcellularLocation>
        <location evidence="2">Membrane</location>
        <topology evidence="2">Multi-pass membrane protein</topology>
    </subcellularLocation>
</comment>
<evidence type="ECO:0000256" key="2">
    <source>
        <dbReference type="ARBA" id="ARBA00004141"/>
    </source>
</evidence>
<gene>
    <name evidence="13" type="ORF">VB264_12790</name>
</gene>
<evidence type="ECO:0000259" key="12">
    <source>
        <dbReference type="PROSITE" id="PS50885"/>
    </source>
</evidence>
<accession>A0ABU5QQI0</accession>
<comment type="catalytic activity">
    <reaction evidence="1">
        <text>ATP + protein L-histidine = ADP + protein N-phospho-L-histidine.</text>
        <dbReference type="EC" id="2.7.13.3"/>
    </reaction>
</comment>
<feature type="domain" description="Histidine kinase" evidence="11">
    <location>
        <begin position="239"/>
        <end position="456"/>
    </location>
</feature>
<dbReference type="PANTHER" id="PTHR45528:SF9">
    <property type="entry name" value="SENSOR HISTIDINE KINASE YBDK"/>
    <property type="match status" value="1"/>
</dbReference>
<dbReference type="RefSeq" id="WP_323249933.1">
    <property type="nucleotide sequence ID" value="NZ_JAYFUL010000019.1"/>
</dbReference>
<evidence type="ECO:0000256" key="4">
    <source>
        <dbReference type="ARBA" id="ARBA00022553"/>
    </source>
</evidence>
<protein>
    <recommendedName>
        <fullName evidence="3">histidine kinase</fullName>
        <ecNumber evidence="3">2.7.13.3</ecNumber>
    </recommendedName>
</protein>
<name>A0ABU5QQI0_9BACT</name>
<feature type="transmembrane region" description="Helical" evidence="10">
    <location>
        <begin position="151"/>
        <end position="175"/>
    </location>
</feature>
<dbReference type="Pfam" id="PF02518">
    <property type="entry name" value="HATPase_c"/>
    <property type="match status" value="1"/>
</dbReference>
<evidence type="ECO:0000256" key="9">
    <source>
        <dbReference type="ARBA" id="ARBA00023136"/>
    </source>
</evidence>
<sequence length="461" mass="52602">MKTQTKLAIILGLLSSTIVVVFGLSIYYFLDKYSYVDFYKRLEARVRISAQYSLNSGTPNSKYLKNLRNQHLEKLENEKEYLIKITPNADFEQIANKYTLPIHFLNSLSKADTYKEKEGNLFIAGSQYRKGDKLYFVIVSAENYYTLNHLIFLRSVLIAGISMVILIVVIFSFYFSKHIFDPIKEITDKVKQISTENIHLRLENNINKSIEISELTNTFNELLNRIETAFETQKNFISNASHELGTPLTTIIGEADFSLLKPRTSEEYSTALKNILQQAERLNEITKSLLFLAQTGYKGKTITFEKVRIDEIIWVSKSLIDKLNPNNKILVDLRLLPEDPKKLKVRGNQQLLHLAFANILNNACKYSNNKPVTVHIASSNSQVIIMVEDQGIGIPEAELAFIYDPFFRASNTTLFEGYGIGLPLTRNIIHLHKGNLIVSSQVNVGTKVQIKIPLMEDSYLL</sequence>
<feature type="domain" description="HAMP" evidence="12">
    <location>
        <begin position="177"/>
        <end position="231"/>
    </location>
</feature>
<dbReference type="SUPFAM" id="SSF55874">
    <property type="entry name" value="ATPase domain of HSP90 chaperone/DNA topoisomerase II/histidine kinase"/>
    <property type="match status" value="1"/>
</dbReference>
<evidence type="ECO:0000256" key="6">
    <source>
        <dbReference type="ARBA" id="ARBA00022692"/>
    </source>
</evidence>
<keyword evidence="4" id="KW-0597">Phosphoprotein</keyword>
<dbReference type="PROSITE" id="PS50109">
    <property type="entry name" value="HIS_KIN"/>
    <property type="match status" value="1"/>
</dbReference>
<feature type="transmembrane region" description="Helical" evidence="10">
    <location>
        <begin position="7"/>
        <end position="30"/>
    </location>
</feature>
<dbReference type="Proteomes" id="UP001304671">
    <property type="component" value="Unassembled WGS sequence"/>
</dbReference>
<reference evidence="13 14" key="1">
    <citation type="submission" date="2023-12" db="EMBL/GenBank/DDBJ databases">
        <title>Novel species of the genus Arcicella isolated from rivers.</title>
        <authorList>
            <person name="Lu H."/>
        </authorList>
    </citation>
    <scope>NUCLEOTIDE SEQUENCE [LARGE SCALE GENOMIC DNA]</scope>
    <source>
        <strain evidence="13 14">LMG 21963</strain>
    </source>
</reference>
<evidence type="ECO:0000256" key="1">
    <source>
        <dbReference type="ARBA" id="ARBA00000085"/>
    </source>
</evidence>
<dbReference type="SUPFAM" id="SSF47384">
    <property type="entry name" value="Homodimeric domain of signal transducing histidine kinase"/>
    <property type="match status" value="1"/>
</dbReference>
<dbReference type="Gene3D" id="1.10.287.130">
    <property type="match status" value="1"/>
</dbReference>
<keyword evidence="5" id="KW-0808">Transferase</keyword>
<evidence type="ECO:0000313" key="13">
    <source>
        <dbReference type="EMBL" id="MEA5258666.1"/>
    </source>
</evidence>
<comment type="caution">
    <text evidence="13">The sequence shown here is derived from an EMBL/GenBank/DDBJ whole genome shotgun (WGS) entry which is preliminary data.</text>
</comment>
<keyword evidence="8 10" id="KW-1133">Transmembrane helix</keyword>
<evidence type="ECO:0000256" key="3">
    <source>
        <dbReference type="ARBA" id="ARBA00012438"/>
    </source>
</evidence>
<evidence type="ECO:0000256" key="8">
    <source>
        <dbReference type="ARBA" id="ARBA00022989"/>
    </source>
</evidence>
<keyword evidence="9 10" id="KW-0472">Membrane</keyword>
<proteinExistence type="predicted"/>
<dbReference type="PROSITE" id="PS50885">
    <property type="entry name" value="HAMP"/>
    <property type="match status" value="1"/>
</dbReference>
<evidence type="ECO:0000256" key="7">
    <source>
        <dbReference type="ARBA" id="ARBA00022777"/>
    </source>
</evidence>
<dbReference type="PRINTS" id="PR00344">
    <property type="entry name" value="BCTRLSENSOR"/>
</dbReference>
<dbReference type="GO" id="GO:0016301">
    <property type="term" value="F:kinase activity"/>
    <property type="evidence" value="ECO:0007669"/>
    <property type="project" value="UniProtKB-KW"/>
</dbReference>
<dbReference type="Gene3D" id="3.30.565.10">
    <property type="entry name" value="Histidine kinase-like ATPase, C-terminal domain"/>
    <property type="match status" value="1"/>
</dbReference>
<dbReference type="InterPro" id="IPR003661">
    <property type="entry name" value="HisK_dim/P_dom"/>
</dbReference>
<keyword evidence="7 13" id="KW-0418">Kinase</keyword>
<dbReference type="PANTHER" id="PTHR45528">
    <property type="entry name" value="SENSOR HISTIDINE KINASE CPXA"/>
    <property type="match status" value="1"/>
</dbReference>
<dbReference type="InterPro" id="IPR003594">
    <property type="entry name" value="HATPase_dom"/>
</dbReference>
<dbReference type="InterPro" id="IPR003660">
    <property type="entry name" value="HAMP_dom"/>
</dbReference>
<dbReference type="CDD" id="cd00082">
    <property type="entry name" value="HisKA"/>
    <property type="match status" value="1"/>
</dbReference>
<dbReference type="Pfam" id="PF00512">
    <property type="entry name" value="HisKA"/>
    <property type="match status" value="1"/>
</dbReference>
<evidence type="ECO:0000313" key="14">
    <source>
        <dbReference type="Proteomes" id="UP001304671"/>
    </source>
</evidence>
<evidence type="ECO:0000259" key="11">
    <source>
        <dbReference type="PROSITE" id="PS50109"/>
    </source>
</evidence>
<dbReference type="Gene3D" id="6.10.340.10">
    <property type="match status" value="1"/>
</dbReference>
<dbReference type="EC" id="2.7.13.3" evidence="3"/>
<dbReference type="SMART" id="SM00388">
    <property type="entry name" value="HisKA"/>
    <property type="match status" value="1"/>
</dbReference>